<dbReference type="InterPro" id="IPR036420">
    <property type="entry name" value="BRCT_dom_sf"/>
</dbReference>
<evidence type="ECO:0000256" key="5">
    <source>
        <dbReference type="PIRSR" id="PIRSR607724-2"/>
    </source>
</evidence>
<accession>A0A067BPJ5</accession>
<protein>
    <recommendedName>
        <fullName evidence="2">poly(ADP-ribose) glycohydrolase</fullName>
        <ecNumber evidence="2">3.2.1.143</ecNumber>
    </recommendedName>
</protein>
<reference evidence="8 9" key="1">
    <citation type="journal article" date="2013" name="PLoS Genet.">
        <title>Distinctive expansion of potential virulence genes in the genome of the oomycete fish pathogen Saprolegnia parasitica.</title>
        <authorList>
            <person name="Jiang R.H."/>
            <person name="de Bruijn I."/>
            <person name="Haas B.J."/>
            <person name="Belmonte R."/>
            <person name="Lobach L."/>
            <person name="Christie J."/>
            <person name="van den Ackerveken G."/>
            <person name="Bottin A."/>
            <person name="Bulone V."/>
            <person name="Diaz-Moreno S.M."/>
            <person name="Dumas B."/>
            <person name="Fan L."/>
            <person name="Gaulin E."/>
            <person name="Govers F."/>
            <person name="Grenville-Briggs L.J."/>
            <person name="Horner N.R."/>
            <person name="Levin J.Z."/>
            <person name="Mammella M."/>
            <person name="Meijer H.J."/>
            <person name="Morris P."/>
            <person name="Nusbaum C."/>
            <person name="Oome S."/>
            <person name="Phillips A.J."/>
            <person name="van Rooyen D."/>
            <person name="Rzeszutek E."/>
            <person name="Saraiva M."/>
            <person name="Secombes C.J."/>
            <person name="Seidl M.F."/>
            <person name="Snel B."/>
            <person name="Stassen J.H."/>
            <person name="Sykes S."/>
            <person name="Tripathy S."/>
            <person name="van den Berg H."/>
            <person name="Vega-Arreguin J.C."/>
            <person name="Wawra S."/>
            <person name="Young S.K."/>
            <person name="Zeng Q."/>
            <person name="Dieguez-Uribeondo J."/>
            <person name="Russ C."/>
            <person name="Tyler B.M."/>
            <person name="van West P."/>
        </authorList>
    </citation>
    <scope>NUCLEOTIDE SEQUENCE [LARGE SCALE GENOMIC DNA]</scope>
    <source>
        <strain evidence="8 9">CBS 223.65</strain>
    </source>
</reference>
<feature type="active site" evidence="4">
    <location>
        <position position="367"/>
    </location>
</feature>
<dbReference type="OrthoDB" id="1937899at2759"/>
<evidence type="ECO:0000256" key="2">
    <source>
        <dbReference type="ARBA" id="ARBA00012255"/>
    </source>
</evidence>
<dbReference type="OMA" id="PECIVAC"/>
<dbReference type="GO" id="GO:0005737">
    <property type="term" value="C:cytoplasm"/>
    <property type="evidence" value="ECO:0007669"/>
    <property type="project" value="TreeGrafter"/>
</dbReference>
<comment type="similarity">
    <text evidence="1">Belongs to the poly(ADP-ribose) glycohydrolase family.</text>
</comment>
<feature type="domain" description="PARG catalytic Macro" evidence="6">
    <location>
        <begin position="344"/>
        <end position="543"/>
    </location>
</feature>
<organism evidence="8 9">
    <name type="scientific">Saprolegnia parasitica (strain CBS 223.65)</name>
    <dbReference type="NCBI Taxonomy" id="695850"/>
    <lineage>
        <taxon>Eukaryota</taxon>
        <taxon>Sar</taxon>
        <taxon>Stramenopiles</taxon>
        <taxon>Oomycota</taxon>
        <taxon>Saprolegniomycetes</taxon>
        <taxon>Saprolegniales</taxon>
        <taxon>Saprolegniaceae</taxon>
        <taxon>Saprolegnia</taxon>
    </lineage>
</organism>
<dbReference type="InterPro" id="IPR007724">
    <property type="entry name" value="Poly_GlycHdrlase"/>
</dbReference>
<dbReference type="PANTHER" id="PTHR12837:SF0">
    <property type="entry name" value="POLY(ADP-RIBOSE) GLYCOHYDROLASE"/>
    <property type="match status" value="1"/>
</dbReference>
<dbReference type="GO" id="GO:1990966">
    <property type="term" value="P:ATP generation from poly-ADP-D-ribose"/>
    <property type="evidence" value="ECO:0007669"/>
    <property type="project" value="TreeGrafter"/>
</dbReference>
<dbReference type="GO" id="GO:0006282">
    <property type="term" value="P:regulation of DNA repair"/>
    <property type="evidence" value="ECO:0007669"/>
    <property type="project" value="InterPro"/>
</dbReference>
<dbReference type="Gene3D" id="3.40.50.10190">
    <property type="entry name" value="BRCT domain"/>
    <property type="match status" value="1"/>
</dbReference>
<feature type="active site" evidence="4">
    <location>
        <position position="386"/>
    </location>
</feature>
<dbReference type="VEuPathDB" id="FungiDB:SPRG_14311"/>
<keyword evidence="3" id="KW-0378">Hydrolase</keyword>
<feature type="binding site" evidence="5">
    <location>
        <position position="425"/>
    </location>
    <ligand>
        <name>substrate</name>
    </ligand>
</feature>
<dbReference type="GO" id="GO:0009225">
    <property type="term" value="P:nucleotide-sugar metabolic process"/>
    <property type="evidence" value="ECO:0007669"/>
    <property type="project" value="TreeGrafter"/>
</dbReference>
<dbReference type="Pfam" id="PF20811">
    <property type="entry name" value="PARG_cat_N"/>
    <property type="match status" value="1"/>
</dbReference>
<feature type="binding site" evidence="5">
    <location>
        <position position="370"/>
    </location>
    <ligand>
        <name>substrate</name>
    </ligand>
</feature>
<dbReference type="PANTHER" id="PTHR12837">
    <property type="entry name" value="POLY ADP-RIBOSE GLYCOHYDROLASE"/>
    <property type="match status" value="1"/>
</dbReference>
<dbReference type="GO" id="GO:0005634">
    <property type="term" value="C:nucleus"/>
    <property type="evidence" value="ECO:0007669"/>
    <property type="project" value="TreeGrafter"/>
</dbReference>
<feature type="binding site" evidence="5">
    <location>
        <position position="384"/>
    </location>
    <ligand>
        <name>substrate</name>
    </ligand>
</feature>
<keyword evidence="9" id="KW-1185">Reference proteome</keyword>
<dbReference type="AlphaFoldDB" id="A0A067BPJ5"/>
<evidence type="ECO:0000256" key="3">
    <source>
        <dbReference type="ARBA" id="ARBA00022801"/>
    </source>
</evidence>
<evidence type="ECO:0000256" key="4">
    <source>
        <dbReference type="PIRSR" id="PIRSR607724-1"/>
    </source>
</evidence>
<sequence>MAKSSSSSIAHYFAKLETAPSVLGKRTRFSAPDDASSVLAGCTVSMLGLSRAKAARVEAIVAALGGETTTVASARWRATYVVVDYWLPLSRPATNAICVTLHWLEQVQKSQRRLCTSDSCFFAPPLPCARLLYPIDDSYVDCWDAAHLRLPSSPHHISDEGVPLWPYVAGLLAQPLTTIDALQNAILQIVGSSLAPRSLLGLYKAIQALPPHDAHVFLAQVLPWMQTLALELPLLFLTSPPLLRRGKSASVTLTKRQTACLLVHGFFCTHVPDVPKTFPHAINFWRLHAARSHGQHWRSSAPMVQKLVCLLHYFVRLQLSTSWTQCVTFGRTHDDDPPPTSTACPWTSVVVCMNGAIEADMGAVQIDFANKFAGGGVLGHGCVQEEIRFVINPECIVACALTEVLGDNERFYVVGTEQYARYRGYGATFAFDGDFVDATPVDAVTKCRDTVIVGIDATKYASHCVHHQYRVQDMRRELHKACVGFGALPDEPLTAPHRAIATGNWGCGVFGGDVQLKFLLQWVAASLQGRSTLRYYTFQHAALVNCLENTVQDVKTRYSVRDVLVFLASYTPVAGIDVFAALSRHTAVETRARGTLIDA</sequence>
<evidence type="ECO:0000313" key="8">
    <source>
        <dbReference type="EMBL" id="KDO20439.1"/>
    </source>
</evidence>
<evidence type="ECO:0000313" key="9">
    <source>
        <dbReference type="Proteomes" id="UP000030745"/>
    </source>
</evidence>
<dbReference type="SUPFAM" id="SSF52113">
    <property type="entry name" value="BRCT domain"/>
    <property type="match status" value="1"/>
</dbReference>
<dbReference type="GO" id="GO:0004649">
    <property type="term" value="F:poly(ADP-ribose) glycohydrolase activity"/>
    <property type="evidence" value="ECO:0007669"/>
    <property type="project" value="UniProtKB-EC"/>
</dbReference>
<evidence type="ECO:0000259" key="6">
    <source>
        <dbReference type="Pfam" id="PF05028"/>
    </source>
</evidence>
<gene>
    <name evidence="8" type="ORF">SPRG_14311</name>
</gene>
<dbReference type="STRING" id="695850.A0A067BPJ5"/>
<evidence type="ECO:0000259" key="7">
    <source>
        <dbReference type="Pfam" id="PF20811"/>
    </source>
</evidence>
<proteinExistence type="inferred from homology"/>
<name>A0A067BPJ5_SAPPC</name>
<evidence type="ECO:0000256" key="1">
    <source>
        <dbReference type="ARBA" id="ARBA00009545"/>
    </source>
</evidence>
<dbReference type="InterPro" id="IPR048362">
    <property type="entry name" value="PARG_helical"/>
</dbReference>
<feature type="active site" evidence="4">
    <location>
        <position position="385"/>
    </location>
</feature>
<dbReference type="EMBL" id="KK583312">
    <property type="protein sequence ID" value="KDO20439.1"/>
    <property type="molecule type" value="Genomic_DNA"/>
</dbReference>
<dbReference type="InterPro" id="IPR046372">
    <property type="entry name" value="PARG_cat_C"/>
</dbReference>
<dbReference type="Pfam" id="PF05028">
    <property type="entry name" value="PARG_cat_C"/>
    <property type="match status" value="1"/>
</dbReference>
<dbReference type="EC" id="3.2.1.143" evidence="2"/>
<dbReference type="GeneID" id="24136120"/>
<dbReference type="RefSeq" id="XP_012208829.1">
    <property type="nucleotide sequence ID" value="XM_012353439.1"/>
</dbReference>
<dbReference type="Proteomes" id="UP000030745">
    <property type="component" value="Unassembled WGS sequence"/>
</dbReference>
<dbReference type="GO" id="GO:0005975">
    <property type="term" value="P:carbohydrate metabolic process"/>
    <property type="evidence" value="ECO:0007669"/>
    <property type="project" value="InterPro"/>
</dbReference>
<dbReference type="KEGG" id="spar:SPRG_14311"/>
<feature type="domain" description="PARG helical" evidence="7">
    <location>
        <begin position="212"/>
        <end position="331"/>
    </location>
</feature>